<dbReference type="Proteomes" id="UP000189299">
    <property type="component" value="Unassembled WGS sequence"/>
</dbReference>
<protein>
    <recommendedName>
        <fullName evidence="2">WxL domain-containing protein</fullName>
    </recommendedName>
</protein>
<evidence type="ECO:0000313" key="4">
    <source>
        <dbReference type="Proteomes" id="UP000189299"/>
    </source>
</evidence>
<evidence type="ECO:0000259" key="2">
    <source>
        <dbReference type="Pfam" id="PF13731"/>
    </source>
</evidence>
<sequence length="175" mass="18368">MKKISLVVAGLVTIGVLGLGQSVHAEETTASVIVKSGGIKITDTKNINFNDVTVKKGGTTATEKDKSSITIEDLRGSSSKGWTLTAKLKDENFKGMGLNVTPKIESNATVAKPGSAADLNFQPQTIATVADADIKKTDFDTSVSLNAKLTVPEKQLATTYTTTIVWNLAEGPGTK</sequence>
<name>A0A1V2UAH5_ENTMU</name>
<evidence type="ECO:0000256" key="1">
    <source>
        <dbReference type="SAM" id="SignalP"/>
    </source>
</evidence>
<dbReference type="EMBL" id="MSTR01000023">
    <property type="protein sequence ID" value="ONN40262.1"/>
    <property type="molecule type" value="Genomic_DNA"/>
</dbReference>
<gene>
    <name evidence="3" type="ORF">BTN92_15485</name>
</gene>
<feature type="domain" description="WxL" evidence="2">
    <location>
        <begin position="40"/>
        <end position="172"/>
    </location>
</feature>
<accession>A0A1V2UAH5</accession>
<organism evidence="3 4">
    <name type="scientific">Enterococcus mundtii</name>
    <dbReference type="NCBI Taxonomy" id="53346"/>
    <lineage>
        <taxon>Bacteria</taxon>
        <taxon>Bacillati</taxon>
        <taxon>Bacillota</taxon>
        <taxon>Bacilli</taxon>
        <taxon>Lactobacillales</taxon>
        <taxon>Enterococcaceae</taxon>
        <taxon>Enterococcus</taxon>
    </lineage>
</organism>
<keyword evidence="1" id="KW-0732">Signal</keyword>
<dbReference type="InterPro" id="IPR027994">
    <property type="entry name" value="WxL_dom"/>
</dbReference>
<evidence type="ECO:0000313" key="3">
    <source>
        <dbReference type="EMBL" id="ONN40262.1"/>
    </source>
</evidence>
<dbReference type="RefSeq" id="WP_062805785.1">
    <property type="nucleotide sequence ID" value="NZ_CABMMO010000023.1"/>
</dbReference>
<feature type="chain" id="PRO_5010724030" description="WxL domain-containing protein" evidence="1">
    <location>
        <begin position="26"/>
        <end position="175"/>
    </location>
</feature>
<proteinExistence type="predicted"/>
<dbReference type="AlphaFoldDB" id="A0A1V2UAH5"/>
<reference evidence="3 4" key="1">
    <citation type="submission" date="2016-12" db="EMBL/GenBank/DDBJ databases">
        <authorList>
            <person name="Song W.-J."/>
            <person name="Kurnit D.M."/>
        </authorList>
    </citation>
    <scope>NUCLEOTIDE SEQUENCE [LARGE SCALE GENOMIC DNA]</scope>
    <source>
        <strain evidence="3 4">CGB1038-1_S1</strain>
    </source>
</reference>
<dbReference type="Pfam" id="PF13731">
    <property type="entry name" value="WxL"/>
    <property type="match status" value="1"/>
</dbReference>
<feature type="signal peptide" evidence="1">
    <location>
        <begin position="1"/>
        <end position="25"/>
    </location>
</feature>
<comment type="caution">
    <text evidence="3">The sequence shown here is derived from an EMBL/GenBank/DDBJ whole genome shotgun (WGS) entry which is preliminary data.</text>
</comment>